<gene>
    <name evidence="1" type="ORF">PQU94_08430</name>
</gene>
<dbReference type="InterPro" id="IPR036188">
    <property type="entry name" value="FAD/NAD-bd_sf"/>
</dbReference>
<organism evidence="1 2">
    <name type="scientific">Asticcacaulis currens</name>
    <dbReference type="NCBI Taxonomy" id="2984210"/>
    <lineage>
        <taxon>Bacteria</taxon>
        <taxon>Pseudomonadati</taxon>
        <taxon>Pseudomonadota</taxon>
        <taxon>Alphaproteobacteria</taxon>
        <taxon>Caulobacterales</taxon>
        <taxon>Caulobacteraceae</taxon>
        <taxon>Asticcacaulis</taxon>
    </lineage>
</organism>
<dbReference type="SUPFAM" id="SSF51905">
    <property type="entry name" value="FAD/NAD(P)-binding domain"/>
    <property type="match status" value="1"/>
</dbReference>
<dbReference type="EMBL" id="JAQQKW010000004">
    <property type="protein sequence ID" value="MDC7694305.1"/>
    <property type="molecule type" value="Genomic_DNA"/>
</dbReference>
<keyword evidence="2" id="KW-1185">Reference proteome</keyword>
<dbReference type="PANTHER" id="PTHR43747">
    <property type="entry name" value="FAD-BINDING PROTEIN"/>
    <property type="match status" value="1"/>
</dbReference>
<dbReference type="Pfam" id="PF04820">
    <property type="entry name" value="Trp_halogenase"/>
    <property type="match status" value="1"/>
</dbReference>
<protein>
    <submittedName>
        <fullName evidence="1">Tryptophan 7-halogenase</fullName>
    </submittedName>
</protein>
<evidence type="ECO:0000313" key="1">
    <source>
        <dbReference type="EMBL" id="MDC7694305.1"/>
    </source>
</evidence>
<dbReference type="RefSeq" id="WP_272741020.1">
    <property type="nucleotide sequence ID" value="NZ_JAQQKW010000004.1"/>
</dbReference>
<dbReference type="InterPro" id="IPR033856">
    <property type="entry name" value="Trp_halogen"/>
</dbReference>
<name>A0ABT5IDM0_9CAUL</name>
<reference evidence="1 2" key="1">
    <citation type="submission" date="2023-01" db="EMBL/GenBank/DDBJ databases">
        <title>Novel species of the genus Asticcacaulis isolated from rivers.</title>
        <authorList>
            <person name="Lu H."/>
        </authorList>
    </citation>
    <scope>NUCLEOTIDE SEQUENCE [LARGE SCALE GENOMIC DNA]</scope>
    <source>
        <strain evidence="1 2">DXS10W</strain>
    </source>
</reference>
<dbReference type="PANTHER" id="PTHR43747:SF4">
    <property type="entry name" value="FLAVIN-DEPENDENT TRYPTOPHAN HALOGENASE"/>
    <property type="match status" value="1"/>
</dbReference>
<evidence type="ECO:0000313" key="2">
    <source>
        <dbReference type="Proteomes" id="UP001216595"/>
    </source>
</evidence>
<proteinExistence type="predicted"/>
<comment type="caution">
    <text evidence="1">The sequence shown here is derived from an EMBL/GenBank/DDBJ whole genome shotgun (WGS) entry which is preliminary data.</text>
</comment>
<dbReference type="Proteomes" id="UP001216595">
    <property type="component" value="Unassembled WGS sequence"/>
</dbReference>
<dbReference type="Gene3D" id="3.50.50.60">
    <property type="entry name" value="FAD/NAD(P)-binding domain"/>
    <property type="match status" value="1"/>
</dbReference>
<sequence>MQDLPRKQPGFRKIVVVGGGTAGWMTAALLVRLTEGRLGQIHLIESEDIGTIGVGEATIPPIQDFNRLLGIDETTFLRETKATFKLGIEFRNWHQKGDSYIHPFGVIGAQIGRAGFHHYYTRAALSGDTTAFEAYSLASVAARQGRFAPPPRHDSGVHSTLGYAYHFDAGLFAQFLRRYAEARGVIRHEGRITKVNQRAEDGFITGLETERGETLDGDLFLDCSGMHALLLQKTLETGFEDWSHWLPANRAWAVPCSNVSAPLPYTRATAHSAGWQWRIPLQHRTGNGHVFSADFMSEDEAQRILLDNLDAPPLADPRLIRFRTGRARQFWHKNVVAIGLSGGFLEPLESTSIHLIHSGLIKFMDLFPDPDFNPLLAQQYNQAVGMDYDTIRDFLIAHYKLTKRDDSEFWRYCREMSIPASLQYKLDQFRESGRVIMSRGDLFQIPSWLAVLFGQGVMPKRYDPLADLIEPQDLSDILRQMQGTITEYANTMPPQARYLEQLGLTLAAGK</sequence>
<dbReference type="InterPro" id="IPR006905">
    <property type="entry name" value="Flavin_halogenase"/>
</dbReference>
<dbReference type="PIRSF" id="PIRSF011396">
    <property type="entry name" value="Trp_halogenase"/>
    <property type="match status" value="1"/>
</dbReference>
<accession>A0ABT5IDM0</accession>
<dbReference type="InterPro" id="IPR050816">
    <property type="entry name" value="Flavin-dep_Halogenase_NPB"/>
</dbReference>